<keyword evidence="1" id="KW-0472">Membrane</keyword>
<dbReference type="KEGG" id="caul:KCG34_00975"/>
<reference evidence="2" key="1">
    <citation type="submission" date="2021-04" db="EMBL/GenBank/DDBJ databases">
        <title>The complete genome sequence of Caulobacter sp. S6.</title>
        <authorList>
            <person name="Tang Y."/>
            <person name="Ouyang W."/>
            <person name="Liu Q."/>
            <person name="Huang B."/>
            <person name="Guo Z."/>
            <person name="Lei P."/>
        </authorList>
    </citation>
    <scope>NUCLEOTIDE SEQUENCE</scope>
    <source>
        <strain evidence="2">S6</strain>
    </source>
</reference>
<sequence>MTEADQLKAFREQWRAAGQPYALWGGRIIGIGLAFLVVVQILGMVQPTLLMRFGVLLMLACLVGIAIGWAMLVVAFFRRRRWVKENTPREPQPPEAL</sequence>
<feature type="transmembrane region" description="Helical" evidence="1">
    <location>
        <begin position="55"/>
        <end position="77"/>
    </location>
</feature>
<protein>
    <submittedName>
        <fullName evidence="2">Uncharacterized protein</fullName>
    </submittedName>
</protein>
<dbReference type="Proteomes" id="UP000676409">
    <property type="component" value="Chromosome"/>
</dbReference>
<feature type="transmembrane region" description="Helical" evidence="1">
    <location>
        <begin position="21"/>
        <end position="43"/>
    </location>
</feature>
<proteinExistence type="predicted"/>
<evidence type="ECO:0000256" key="1">
    <source>
        <dbReference type="SAM" id="Phobius"/>
    </source>
</evidence>
<accession>A0A975G105</accession>
<evidence type="ECO:0000313" key="3">
    <source>
        <dbReference type="Proteomes" id="UP000676409"/>
    </source>
</evidence>
<dbReference type="EMBL" id="CP073078">
    <property type="protein sequence ID" value="QUD88497.1"/>
    <property type="molecule type" value="Genomic_DNA"/>
</dbReference>
<name>A0A975G105_9CAUL</name>
<keyword evidence="3" id="KW-1185">Reference proteome</keyword>
<evidence type="ECO:0000313" key="2">
    <source>
        <dbReference type="EMBL" id="QUD88497.1"/>
    </source>
</evidence>
<dbReference type="AlphaFoldDB" id="A0A975G105"/>
<organism evidence="2 3">
    <name type="scientific">Phenylobacterium montanum</name>
    <dbReference type="NCBI Taxonomy" id="2823693"/>
    <lineage>
        <taxon>Bacteria</taxon>
        <taxon>Pseudomonadati</taxon>
        <taxon>Pseudomonadota</taxon>
        <taxon>Alphaproteobacteria</taxon>
        <taxon>Caulobacterales</taxon>
        <taxon>Caulobacteraceae</taxon>
        <taxon>Phenylobacterium</taxon>
    </lineage>
</organism>
<gene>
    <name evidence="2" type="ORF">KCG34_00975</name>
</gene>
<keyword evidence="1" id="KW-0812">Transmembrane</keyword>
<keyword evidence="1" id="KW-1133">Transmembrane helix</keyword>
<dbReference type="RefSeq" id="WP_211938547.1">
    <property type="nucleotide sequence ID" value="NZ_CP073078.1"/>
</dbReference>